<keyword evidence="1" id="KW-1133">Transmembrane helix</keyword>
<keyword evidence="3" id="KW-1185">Reference proteome</keyword>
<organism evidence="2 3">
    <name type="scientific">Platanthera zijinensis</name>
    <dbReference type="NCBI Taxonomy" id="2320716"/>
    <lineage>
        <taxon>Eukaryota</taxon>
        <taxon>Viridiplantae</taxon>
        <taxon>Streptophyta</taxon>
        <taxon>Embryophyta</taxon>
        <taxon>Tracheophyta</taxon>
        <taxon>Spermatophyta</taxon>
        <taxon>Magnoliopsida</taxon>
        <taxon>Liliopsida</taxon>
        <taxon>Asparagales</taxon>
        <taxon>Orchidaceae</taxon>
        <taxon>Orchidoideae</taxon>
        <taxon>Orchideae</taxon>
        <taxon>Orchidinae</taxon>
        <taxon>Platanthera</taxon>
    </lineage>
</organism>
<evidence type="ECO:0000313" key="3">
    <source>
        <dbReference type="Proteomes" id="UP001418222"/>
    </source>
</evidence>
<feature type="transmembrane region" description="Helical" evidence="1">
    <location>
        <begin position="66"/>
        <end position="86"/>
    </location>
</feature>
<accession>A0AAP0BDG2</accession>
<keyword evidence="1" id="KW-0472">Membrane</keyword>
<feature type="transmembrane region" description="Helical" evidence="1">
    <location>
        <begin position="125"/>
        <end position="143"/>
    </location>
</feature>
<proteinExistence type="predicted"/>
<evidence type="ECO:0000256" key="1">
    <source>
        <dbReference type="SAM" id="Phobius"/>
    </source>
</evidence>
<dbReference type="AlphaFoldDB" id="A0AAP0BDG2"/>
<feature type="transmembrane region" description="Helical" evidence="1">
    <location>
        <begin position="301"/>
        <end position="317"/>
    </location>
</feature>
<feature type="transmembrane region" description="Helical" evidence="1">
    <location>
        <begin position="199"/>
        <end position="215"/>
    </location>
</feature>
<keyword evidence="1" id="KW-0812">Transmembrane</keyword>
<comment type="caution">
    <text evidence="2">The sequence shown here is derived from an EMBL/GenBank/DDBJ whole genome shotgun (WGS) entry which is preliminary data.</text>
</comment>
<sequence length="358" mass="41205">MQFSSYVHILQPQNRLHLCCVASLIGLILLLATPRIPHSPSHHIFADMRNFLGVPNTLNVLTTYPYLLIGVPGLVFCLSGCCFGISLKGEVWGWVLFYAGITTAAFGSAYYHLKPDDDRVIWDRLPMMISTASLLSNLIIERVDERVGISWLISLLMLVSVSAAFERTFDDLRMFIIFHFIPCIAIPILVFLFPPKYTHSAYWFWAAGFYLLSRFESLADMKVYSVDRYIISGHSLEHLCLAMVPLILTVMLWLRSIKISRYGYELLHFVVELYLAHWIILFGKVLIFVLKFVLLALHKSFLSVLVCIFMGVLFLIIQRNEWVLRTYVHIQACLCMLIHHHGMIHLATHEIQNFLLQI</sequence>
<feature type="transmembrane region" description="Helical" evidence="1">
    <location>
        <begin position="236"/>
        <end position="254"/>
    </location>
</feature>
<name>A0AAP0BDG2_9ASPA</name>
<feature type="transmembrane region" description="Helical" evidence="1">
    <location>
        <begin position="274"/>
        <end position="294"/>
    </location>
</feature>
<dbReference type="Proteomes" id="UP001418222">
    <property type="component" value="Unassembled WGS sequence"/>
</dbReference>
<feature type="transmembrane region" description="Helical" evidence="1">
    <location>
        <begin position="172"/>
        <end position="193"/>
    </location>
</feature>
<dbReference type="PANTHER" id="PTHR34368:SF2">
    <property type="entry name" value="ALKALINE PHYTOCERAMIDASE (APHC)"/>
    <property type="match status" value="1"/>
</dbReference>
<dbReference type="EMBL" id="JBBWWQ010000011">
    <property type="protein sequence ID" value="KAK8936246.1"/>
    <property type="molecule type" value="Genomic_DNA"/>
</dbReference>
<protein>
    <submittedName>
        <fullName evidence="2">Uncharacterized protein</fullName>
    </submittedName>
</protein>
<feature type="transmembrane region" description="Helical" evidence="1">
    <location>
        <begin position="149"/>
        <end position="165"/>
    </location>
</feature>
<feature type="transmembrane region" description="Helical" evidence="1">
    <location>
        <begin position="15"/>
        <end position="33"/>
    </location>
</feature>
<evidence type="ECO:0000313" key="2">
    <source>
        <dbReference type="EMBL" id="KAK8936246.1"/>
    </source>
</evidence>
<gene>
    <name evidence="2" type="ORF">KSP39_PZI013157</name>
</gene>
<reference evidence="2 3" key="1">
    <citation type="journal article" date="2022" name="Nat. Plants">
        <title>Genomes of leafy and leafless Platanthera orchids illuminate the evolution of mycoheterotrophy.</title>
        <authorList>
            <person name="Li M.H."/>
            <person name="Liu K.W."/>
            <person name="Li Z."/>
            <person name="Lu H.C."/>
            <person name="Ye Q.L."/>
            <person name="Zhang D."/>
            <person name="Wang J.Y."/>
            <person name="Li Y.F."/>
            <person name="Zhong Z.M."/>
            <person name="Liu X."/>
            <person name="Yu X."/>
            <person name="Liu D.K."/>
            <person name="Tu X.D."/>
            <person name="Liu B."/>
            <person name="Hao Y."/>
            <person name="Liao X.Y."/>
            <person name="Jiang Y.T."/>
            <person name="Sun W.H."/>
            <person name="Chen J."/>
            <person name="Chen Y.Q."/>
            <person name="Ai Y."/>
            <person name="Zhai J.W."/>
            <person name="Wu S.S."/>
            <person name="Zhou Z."/>
            <person name="Hsiao Y.Y."/>
            <person name="Wu W.L."/>
            <person name="Chen Y.Y."/>
            <person name="Lin Y.F."/>
            <person name="Hsu J.L."/>
            <person name="Li C.Y."/>
            <person name="Wang Z.W."/>
            <person name="Zhao X."/>
            <person name="Zhong W.Y."/>
            <person name="Ma X.K."/>
            <person name="Ma L."/>
            <person name="Huang J."/>
            <person name="Chen G.Z."/>
            <person name="Huang M.Z."/>
            <person name="Huang L."/>
            <person name="Peng D.H."/>
            <person name="Luo Y.B."/>
            <person name="Zou S.Q."/>
            <person name="Chen S.P."/>
            <person name="Lan S."/>
            <person name="Tsai W.C."/>
            <person name="Van de Peer Y."/>
            <person name="Liu Z.J."/>
        </authorList>
    </citation>
    <scope>NUCLEOTIDE SEQUENCE [LARGE SCALE GENOMIC DNA]</scope>
    <source>
        <strain evidence="2">Lor287</strain>
    </source>
</reference>
<feature type="transmembrane region" description="Helical" evidence="1">
    <location>
        <begin position="92"/>
        <end position="113"/>
    </location>
</feature>
<dbReference type="PANTHER" id="PTHR34368">
    <property type="entry name" value="OS01G0962200 PROTEIN"/>
    <property type="match status" value="1"/>
</dbReference>